<evidence type="ECO:0000256" key="2">
    <source>
        <dbReference type="ARBA" id="ARBA00008583"/>
    </source>
</evidence>
<dbReference type="PANTHER" id="PTHR43495">
    <property type="entry name" value="GABA PERMEASE"/>
    <property type="match status" value="1"/>
</dbReference>
<dbReference type="Gene3D" id="1.20.1740.10">
    <property type="entry name" value="Amino acid/polyamine transporter I"/>
    <property type="match status" value="1"/>
</dbReference>
<dbReference type="InterPro" id="IPR004840">
    <property type="entry name" value="Amino_acid_permease_CS"/>
</dbReference>
<dbReference type="GO" id="GO:0005886">
    <property type="term" value="C:plasma membrane"/>
    <property type="evidence" value="ECO:0007669"/>
    <property type="project" value="UniProtKB-SubCell"/>
</dbReference>
<dbReference type="GO" id="GO:0055085">
    <property type="term" value="P:transmembrane transport"/>
    <property type="evidence" value="ECO:0007669"/>
    <property type="project" value="InterPro"/>
</dbReference>
<protein>
    <submittedName>
        <fullName evidence="11">Amino acid permease</fullName>
    </submittedName>
</protein>
<dbReference type="FunFam" id="1.20.1740.10:FF:000001">
    <property type="entry name" value="Amino acid permease"/>
    <property type="match status" value="1"/>
</dbReference>
<evidence type="ECO:0000256" key="8">
    <source>
        <dbReference type="ARBA" id="ARBA00023136"/>
    </source>
</evidence>
<feature type="transmembrane region" description="Helical" evidence="9">
    <location>
        <begin position="119"/>
        <end position="140"/>
    </location>
</feature>
<evidence type="ECO:0000256" key="4">
    <source>
        <dbReference type="ARBA" id="ARBA00022475"/>
    </source>
</evidence>
<keyword evidence="7 9" id="KW-1133">Transmembrane helix</keyword>
<keyword evidence="8 9" id="KW-0472">Membrane</keyword>
<feature type="transmembrane region" description="Helical" evidence="9">
    <location>
        <begin position="465"/>
        <end position="484"/>
    </location>
</feature>
<comment type="similarity">
    <text evidence="2">Belongs to the amino acid-polyamine-organocation (APC) superfamily. Amino acid transporter (AAT) (TC 2.A.3.1) family.</text>
</comment>
<dbReference type="AlphaFoldDB" id="A0A5Q2FGK7"/>
<sequence length="492" mass="52990">MRGTYQGGPAPAGDRERAYDSGVLPDALAPLDEAAAPEVHDHLRRNLSNRHIQLIAIGGAIGTGLFMGSGRTIALAGPSILLVYLVIGIMLFFVMRAMGELLLHNLEYKSFQDFAGDLLGPWAAFVVGWTYWLCWIFTGMADIIAVTGYWKFWVGDLPTALGLTVATLGGLLVLNLLTVKLFGEIEFWFALIKVIAIVSLVGAGALMLTTGFTSPSGIQASLANLWQHGGMMPTGWSGFFAGFQIATFAFVGIELVGATAAETRDPRRTLPHAINSIPIRVLLFYVLALAAIMIVTPWSMVDPGTSPFVNLFSLLGLAGAAGVMNFVVLTSAASACNSGIYSSSRMLYGLAQKGMAPRRLGTLNLRDVPATGLWVSVVLIGASMVLTANESVMAAFTVVTSVAAVLFIVIWSLIMVCYLRYRRVRPEAHATSTFPMPGGRVMPWVVLAFFVVVVVLLMLRPETRQPLLVAPVWFAALALGWRIVRRRGAARL</sequence>
<dbReference type="Pfam" id="PF00324">
    <property type="entry name" value="AA_permease"/>
    <property type="match status" value="1"/>
</dbReference>
<feature type="transmembrane region" description="Helical" evidence="9">
    <location>
        <begin position="54"/>
        <end position="74"/>
    </location>
</feature>
<feature type="transmembrane region" description="Helical" evidence="9">
    <location>
        <begin position="368"/>
        <end position="388"/>
    </location>
</feature>
<accession>A0A5Q2FGK7</accession>
<evidence type="ECO:0000256" key="5">
    <source>
        <dbReference type="ARBA" id="ARBA00022692"/>
    </source>
</evidence>
<feature type="transmembrane region" description="Helical" evidence="9">
    <location>
        <begin position="80"/>
        <end position="98"/>
    </location>
</feature>
<name>A0A5Q2FGK7_9ACTN</name>
<evidence type="ECO:0000259" key="10">
    <source>
        <dbReference type="Pfam" id="PF00324"/>
    </source>
</evidence>
<evidence type="ECO:0000256" key="9">
    <source>
        <dbReference type="SAM" id="Phobius"/>
    </source>
</evidence>
<evidence type="ECO:0000256" key="6">
    <source>
        <dbReference type="ARBA" id="ARBA00022970"/>
    </source>
</evidence>
<dbReference type="PROSITE" id="PS00218">
    <property type="entry name" value="AMINO_ACID_PERMEASE_1"/>
    <property type="match status" value="1"/>
</dbReference>
<feature type="transmembrane region" description="Helical" evidence="9">
    <location>
        <begin position="194"/>
        <end position="218"/>
    </location>
</feature>
<feature type="transmembrane region" description="Helical" evidence="9">
    <location>
        <begin position="312"/>
        <end position="336"/>
    </location>
</feature>
<proteinExistence type="inferred from homology"/>
<dbReference type="PIRSF" id="PIRSF006060">
    <property type="entry name" value="AA_transporter"/>
    <property type="match status" value="1"/>
</dbReference>
<evidence type="ECO:0000313" key="12">
    <source>
        <dbReference type="Proteomes" id="UP000386847"/>
    </source>
</evidence>
<dbReference type="GO" id="GO:0006865">
    <property type="term" value="P:amino acid transport"/>
    <property type="evidence" value="ECO:0007669"/>
    <property type="project" value="UniProtKB-KW"/>
</dbReference>
<dbReference type="InterPro" id="IPR004841">
    <property type="entry name" value="AA-permease/SLC12A_dom"/>
</dbReference>
<keyword evidence="4" id="KW-1003">Cell membrane</keyword>
<evidence type="ECO:0000256" key="3">
    <source>
        <dbReference type="ARBA" id="ARBA00022448"/>
    </source>
</evidence>
<keyword evidence="3" id="KW-0813">Transport</keyword>
<reference evidence="11 12" key="1">
    <citation type="submission" date="2019-10" db="EMBL/GenBank/DDBJ databases">
        <title>Genomic analysis of Raineyella sp. CBA3103.</title>
        <authorList>
            <person name="Roh S.W."/>
        </authorList>
    </citation>
    <scope>NUCLEOTIDE SEQUENCE [LARGE SCALE GENOMIC DNA]</scope>
    <source>
        <strain evidence="11 12">CBA3103</strain>
    </source>
</reference>
<dbReference type="KEGG" id="rain:Rai3103_14685"/>
<evidence type="ECO:0000313" key="11">
    <source>
        <dbReference type="EMBL" id="QGF24674.1"/>
    </source>
</evidence>
<feature type="domain" description="Amino acid permease/ SLC12A" evidence="10">
    <location>
        <begin position="51"/>
        <end position="481"/>
    </location>
</feature>
<dbReference type="EMBL" id="CP045725">
    <property type="protein sequence ID" value="QGF24674.1"/>
    <property type="molecule type" value="Genomic_DNA"/>
</dbReference>
<feature type="transmembrane region" description="Helical" evidence="9">
    <location>
        <begin position="441"/>
        <end position="459"/>
    </location>
</feature>
<organism evidence="11 12">
    <name type="scientific">Raineyella fluvialis</name>
    <dbReference type="NCBI Taxonomy" id="2662261"/>
    <lineage>
        <taxon>Bacteria</taxon>
        <taxon>Bacillati</taxon>
        <taxon>Actinomycetota</taxon>
        <taxon>Actinomycetes</taxon>
        <taxon>Propionibacteriales</taxon>
        <taxon>Propionibacteriaceae</taxon>
        <taxon>Raineyella</taxon>
    </lineage>
</organism>
<keyword evidence="5 9" id="KW-0812">Transmembrane</keyword>
<feature type="transmembrane region" description="Helical" evidence="9">
    <location>
        <begin position="394"/>
        <end position="421"/>
    </location>
</feature>
<keyword evidence="6" id="KW-0029">Amino-acid transport</keyword>
<evidence type="ECO:0000256" key="1">
    <source>
        <dbReference type="ARBA" id="ARBA00004651"/>
    </source>
</evidence>
<feature type="transmembrane region" description="Helical" evidence="9">
    <location>
        <begin position="282"/>
        <end position="300"/>
    </location>
</feature>
<dbReference type="PANTHER" id="PTHR43495:SF2">
    <property type="entry name" value="D-SERINE_D-ALANINE_GLYCINE TRANSPORTER"/>
    <property type="match status" value="1"/>
</dbReference>
<feature type="transmembrane region" description="Helical" evidence="9">
    <location>
        <begin position="238"/>
        <end position="261"/>
    </location>
</feature>
<gene>
    <name evidence="11" type="ORF">Rai3103_14685</name>
</gene>
<feature type="transmembrane region" description="Helical" evidence="9">
    <location>
        <begin position="160"/>
        <end position="182"/>
    </location>
</feature>
<keyword evidence="12" id="KW-1185">Reference proteome</keyword>
<evidence type="ECO:0000256" key="7">
    <source>
        <dbReference type="ARBA" id="ARBA00022989"/>
    </source>
</evidence>
<dbReference type="Proteomes" id="UP000386847">
    <property type="component" value="Chromosome"/>
</dbReference>
<comment type="subcellular location">
    <subcellularLocation>
        <location evidence="1">Cell membrane</location>
        <topology evidence="1">Multi-pass membrane protein</topology>
    </subcellularLocation>
</comment>